<keyword evidence="2" id="KW-0732">Signal</keyword>
<dbReference type="AlphaFoldDB" id="A0A8J5MT25"/>
<comment type="caution">
    <text evidence="3">The sequence shown here is derived from an EMBL/GenBank/DDBJ whole genome shotgun (WGS) entry which is preliminary data.</text>
</comment>
<evidence type="ECO:0000313" key="3">
    <source>
        <dbReference type="EMBL" id="KAG7163190.1"/>
    </source>
</evidence>
<feature type="compositionally biased region" description="Low complexity" evidence="1">
    <location>
        <begin position="29"/>
        <end position="44"/>
    </location>
</feature>
<feature type="region of interest" description="Disordered" evidence="1">
    <location>
        <begin position="19"/>
        <end position="60"/>
    </location>
</feature>
<feature type="compositionally biased region" description="Low complexity" evidence="1">
    <location>
        <begin position="172"/>
        <end position="197"/>
    </location>
</feature>
<reference evidence="3" key="1">
    <citation type="journal article" date="2021" name="Sci. Adv.">
        <title>The American lobster genome reveals insights on longevity, neural, and immune adaptations.</title>
        <authorList>
            <person name="Polinski J.M."/>
            <person name="Zimin A.V."/>
            <person name="Clark K.F."/>
            <person name="Kohn A.B."/>
            <person name="Sadowski N."/>
            <person name="Timp W."/>
            <person name="Ptitsyn A."/>
            <person name="Khanna P."/>
            <person name="Romanova D.Y."/>
            <person name="Williams P."/>
            <person name="Greenwood S.J."/>
            <person name="Moroz L.L."/>
            <person name="Walt D.R."/>
            <person name="Bodnar A.G."/>
        </authorList>
    </citation>
    <scope>NUCLEOTIDE SEQUENCE</scope>
    <source>
        <strain evidence="3">GMGI-L3</strain>
    </source>
</reference>
<name>A0A8J5MT25_HOMAM</name>
<dbReference type="OrthoDB" id="6352364at2759"/>
<feature type="chain" id="PRO_5035275941" evidence="2">
    <location>
        <begin position="18"/>
        <end position="294"/>
    </location>
</feature>
<feature type="compositionally biased region" description="Polar residues" evidence="1">
    <location>
        <begin position="140"/>
        <end position="171"/>
    </location>
</feature>
<evidence type="ECO:0000256" key="1">
    <source>
        <dbReference type="SAM" id="MobiDB-lite"/>
    </source>
</evidence>
<feature type="region of interest" description="Disordered" evidence="1">
    <location>
        <begin position="263"/>
        <end position="294"/>
    </location>
</feature>
<dbReference type="EMBL" id="JAHLQT010026502">
    <property type="protein sequence ID" value="KAG7163190.1"/>
    <property type="molecule type" value="Genomic_DNA"/>
</dbReference>
<protein>
    <submittedName>
        <fullName evidence="3">Piccolo-like 1</fullName>
    </submittedName>
</protein>
<organism evidence="3 4">
    <name type="scientific">Homarus americanus</name>
    <name type="common">American lobster</name>
    <dbReference type="NCBI Taxonomy" id="6706"/>
    <lineage>
        <taxon>Eukaryota</taxon>
        <taxon>Metazoa</taxon>
        <taxon>Ecdysozoa</taxon>
        <taxon>Arthropoda</taxon>
        <taxon>Crustacea</taxon>
        <taxon>Multicrustacea</taxon>
        <taxon>Malacostraca</taxon>
        <taxon>Eumalacostraca</taxon>
        <taxon>Eucarida</taxon>
        <taxon>Decapoda</taxon>
        <taxon>Pleocyemata</taxon>
        <taxon>Astacidea</taxon>
        <taxon>Nephropoidea</taxon>
        <taxon>Nephropidae</taxon>
        <taxon>Homarus</taxon>
    </lineage>
</organism>
<sequence length="294" mass="32684">MRTIACVLLAVAGMTAAQSPTRADPGFGTSATASSTPTATTSVAGNAPPQAPGKNNYGPRFFGPGITNPLGRPINPMVVQHAQKVLAMRPDLKVYVDFDGQMHFTNQYGIEVDEILDEFGRDLSELLDVQEQQERLFHAQRQQQAPFNAQNEQQAPFNTQHQHQVSFNAQSQQQVPFNPQPQQQVPFNPQPQQQVPFNPQPQQPVPFTAQHQPQAPFNIQHQEQFIQRAPNSGSEQELASAFLNKEFERRHKMLEQQLLQEYRTNPAAFTSPVRTNGGGLDGRTQTQAGRRVSA</sequence>
<evidence type="ECO:0000313" key="4">
    <source>
        <dbReference type="Proteomes" id="UP000747542"/>
    </source>
</evidence>
<gene>
    <name evidence="3" type="primary">Pclo-L1</name>
    <name evidence="3" type="ORF">Hamer_G002269</name>
</gene>
<accession>A0A8J5MT25</accession>
<evidence type="ECO:0000256" key="2">
    <source>
        <dbReference type="SAM" id="SignalP"/>
    </source>
</evidence>
<feature type="region of interest" description="Disordered" evidence="1">
    <location>
        <begin position="137"/>
        <end position="209"/>
    </location>
</feature>
<keyword evidence="4" id="KW-1185">Reference proteome</keyword>
<dbReference type="Proteomes" id="UP000747542">
    <property type="component" value="Unassembled WGS sequence"/>
</dbReference>
<proteinExistence type="predicted"/>
<feature type="signal peptide" evidence="2">
    <location>
        <begin position="1"/>
        <end position="17"/>
    </location>
</feature>